<dbReference type="Proteomes" id="UP000247978">
    <property type="component" value="Unassembled WGS sequence"/>
</dbReference>
<protein>
    <submittedName>
        <fullName evidence="2">Peroxiredoxin</fullName>
    </submittedName>
</protein>
<dbReference type="Pfam" id="PF08534">
    <property type="entry name" value="Redoxin"/>
    <property type="match status" value="1"/>
</dbReference>
<reference evidence="2 3" key="1">
    <citation type="submission" date="2018-05" db="EMBL/GenBank/DDBJ databases">
        <title>Genomic Encyclopedia of Type Strains, Phase IV (KMG-IV): sequencing the most valuable type-strain genomes for metagenomic binning, comparative biology and taxonomic classification.</title>
        <authorList>
            <person name="Goeker M."/>
        </authorList>
    </citation>
    <scope>NUCLEOTIDE SEQUENCE [LARGE SCALE GENOMIC DNA]</scope>
    <source>
        <strain evidence="2 3">DSM 28556</strain>
    </source>
</reference>
<sequence length="174" mass="19805">MKRQNILIFLLLLSVLITTSCMKTEIKSNPDSLNEGELAPNFSLQDMDGNMVTIEQFLGEKVYVQFWASWCSVCLAGLKDTDHLSKEATDFTVITIVSPNYKGEMKRDDFIDWFNSLEYENIIVLFDENGLWSNEFNVLAYPTSYFIGTDGVLTSSIVGQLENNDIHDKMGKVY</sequence>
<dbReference type="Gene3D" id="3.40.30.10">
    <property type="entry name" value="Glutaredoxin"/>
    <property type="match status" value="1"/>
</dbReference>
<dbReference type="OrthoDB" id="25753at2"/>
<dbReference type="PROSITE" id="PS51352">
    <property type="entry name" value="THIOREDOXIN_2"/>
    <property type="match status" value="1"/>
</dbReference>
<feature type="domain" description="Thioredoxin" evidence="1">
    <location>
        <begin position="33"/>
        <end position="174"/>
    </location>
</feature>
<name>A0A2V3VZK4_9BACI</name>
<accession>A0A2V3VZK4</accession>
<dbReference type="SUPFAM" id="SSF52833">
    <property type="entry name" value="Thioredoxin-like"/>
    <property type="match status" value="1"/>
</dbReference>
<comment type="caution">
    <text evidence="2">The sequence shown here is derived from an EMBL/GenBank/DDBJ whole genome shotgun (WGS) entry which is preliminary data.</text>
</comment>
<dbReference type="AlphaFoldDB" id="A0A2V3VZK4"/>
<evidence type="ECO:0000313" key="2">
    <source>
        <dbReference type="EMBL" id="PXW87487.1"/>
    </source>
</evidence>
<dbReference type="CDD" id="cd02966">
    <property type="entry name" value="TlpA_like_family"/>
    <property type="match status" value="1"/>
</dbReference>
<dbReference type="PANTHER" id="PTHR42852">
    <property type="entry name" value="THIOL:DISULFIDE INTERCHANGE PROTEIN DSBE"/>
    <property type="match status" value="1"/>
</dbReference>
<evidence type="ECO:0000313" key="3">
    <source>
        <dbReference type="Proteomes" id="UP000247978"/>
    </source>
</evidence>
<dbReference type="RefSeq" id="WP_110395078.1">
    <property type="nucleotide sequence ID" value="NZ_JADIJL010000003.1"/>
</dbReference>
<dbReference type="InterPro" id="IPR050553">
    <property type="entry name" value="Thioredoxin_ResA/DsbE_sf"/>
</dbReference>
<gene>
    <name evidence="2" type="ORF">DFR56_105129</name>
</gene>
<keyword evidence="3" id="KW-1185">Reference proteome</keyword>
<proteinExistence type="predicted"/>
<evidence type="ECO:0000259" key="1">
    <source>
        <dbReference type="PROSITE" id="PS51352"/>
    </source>
</evidence>
<dbReference type="GO" id="GO:0016491">
    <property type="term" value="F:oxidoreductase activity"/>
    <property type="evidence" value="ECO:0007669"/>
    <property type="project" value="InterPro"/>
</dbReference>
<dbReference type="PANTHER" id="PTHR42852:SF16">
    <property type="entry name" value="THIOL:DISULFIDE INTERCHANGE PROTEIN TLPA"/>
    <property type="match status" value="1"/>
</dbReference>
<dbReference type="InterPro" id="IPR013766">
    <property type="entry name" value="Thioredoxin_domain"/>
</dbReference>
<dbReference type="InterPro" id="IPR036249">
    <property type="entry name" value="Thioredoxin-like_sf"/>
</dbReference>
<dbReference type="PROSITE" id="PS51257">
    <property type="entry name" value="PROKAR_LIPOPROTEIN"/>
    <property type="match status" value="1"/>
</dbReference>
<dbReference type="EMBL" id="QJJQ01000005">
    <property type="protein sequence ID" value="PXW87487.1"/>
    <property type="molecule type" value="Genomic_DNA"/>
</dbReference>
<organism evidence="2 3">
    <name type="scientific">Pseudogracilibacillus auburnensis</name>
    <dbReference type="NCBI Taxonomy" id="1494959"/>
    <lineage>
        <taxon>Bacteria</taxon>
        <taxon>Bacillati</taxon>
        <taxon>Bacillota</taxon>
        <taxon>Bacilli</taxon>
        <taxon>Bacillales</taxon>
        <taxon>Bacillaceae</taxon>
        <taxon>Pseudogracilibacillus</taxon>
    </lineage>
</organism>
<dbReference type="InterPro" id="IPR013740">
    <property type="entry name" value="Redoxin"/>
</dbReference>